<dbReference type="EMBL" id="CP121252">
    <property type="protein sequence ID" value="WFP17661.1"/>
    <property type="molecule type" value="Genomic_DNA"/>
</dbReference>
<dbReference type="PANTHER" id="PTHR42953">
    <property type="entry name" value="HIGH-AFFINITY ZINC UPTAKE SYSTEM PROTEIN ZNUA-RELATED"/>
    <property type="match status" value="1"/>
</dbReference>
<keyword evidence="4" id="KW-0732">Signal</keyword>
<feature type="region of interest" description="Disordered" evidence="6">
    <location>
        <begin position="126"/>
        <end position="165"/>
    </location>
</feature>
<dbReference type="Pfam" id="PF01297">
    <property type="entry name" value="ZnuA"/>
    <property type="match status" value="1"/>
</dbReference>
<evidence type="ECO:0000256" key="6">
    <source>
        <dbReference type="SAM" id="MobiDB-lite"/>
    </source>
</evidence>
<proteinExistence type="inferred from homology"/>
<comment type="similarity">
    <text evidence="5">Belongs to the bacterial solute-binding protein 9 family.</text>
</comment>
<name>A0ABY8H919_9MICC</name>
<dbReference type="Proteomes" id="UP001219037">
    <property type="component" value="Chromosome"/>
</dbReference>
<dbReference type="InterPro" id="IPR050492">
    <property type="entry name" value="Bact_metal-bind_prot9"/>
</dbReference>
<sequence>MTISRPRWGITLGGATIGALLLAGCGGGSGDAGSEAEGETVAYATTTQLGSITSEITECADAQTQTLMGPGDDPHVFAPSSSEIAEMSQAPLVVANGLGLEASMVSALDTAVEDGVNVVEVAPQLDPLPFASHDGHSHDEDDHRHEDEDEDEGEVGHNHSGTDPHVWMDVSRMATAAELIGDELAEATGDDTYRDCATETSAQLMETHESIIEMFSEIPEDQRTLMTDHAAYNYFADAYGLEITAVVVPGGSTDGEPSSQDLARLSAEIDAEGVDALITSVQTSNRLIETLADESGGEAPLVQLYEGGLGEPGSEAETYAEALEYNARTLAEALGAAQD</sequence>
<organism evidence="7 8">
    <name type="scientific">Citricoccus muralis</name>
    <dbReference type="NCBI Taxonomy" id="169134"/>
    <lineage>
        <taxon>Bacteria</taxon>
        <taxon>Bacillati</taxon>
        <taxon>Actinomycetota</taxon>
        <taxon>Actinomycetes</taxon>
        <taxon>Micrococcales</taxon>
        <taxon>Micrococcaceae</taxon>
        <taxon>Citricoccus</taxon>
    </lineage>
</organism>
<keyword evidence="8" id="KW-1185">Reference proteome</keyword>
<dbReference type="PROSITE" id="PS51257">
    <property type="entry name" value="PROKAR_LIPOPROTEIN"/>
    <property type="match status" value="1"/>
</dbReference>
<evidence type="ECO:0000256" key="3">
    <source>
        <dbReference type="ARBA" id="ARBA00022723"/>
    </source>
</evidence>
<evidence type="ECO:0000313" key="7">
    <source>
        <dbReference type="EMBL" id="WFP17661.1"/>
    </source>
</evidence>
<protein>
    <submittedName>
        <fullName evidence="7">Metal ABC transporter substrate-binding protein</fullName>
    </submittedName>
</protein>
<evidence type="ECO:0000256" key="4">
    <source>
        <dbReference type="ARBA" id="ARBA00022729"/>
    </source>
</evidence>
<dbReference type="PANTHER" id="PTHR42953:SF1">
    <property type="entry name" value="METAL-BINDING PROTEIN HI_0362-RELATED"/>
    <property type="match status" value="1"/>
</dbReference>
<dbReference type="PRINTS" id="PR00691">
    <property type="entry name" value="ADHESINB"/>
</dbReference>
<dbReference type="Gene3D" id="3.40.50.1980">
    <property type="entry name" value="Nitrogenase molybdenum iron protein domain"/>
    <property type="match status" value="2"/>
</dbReference>
<accession>A0ABY8H919</accession>
<evidence type="ECO:0000256" key="1">
    <source>
        <dbReference type="ARBA" id="ARBA00004196"/>
    </source>
</evidence>
<gene>
    <name evidence="7" type="ORF">P8192_06045</name>
</gene>
<dbReference type="InterPro" id="IPR006127">
    <property type="entry name" value="ZnuA-like"/>
</dbReference>
<feature type="compositionally biased region" description="Basic and acidic residues" evidence="6">
    <location>
        <begin position="133"/>
        <end position="146"/>
    </location>
</feature>
<dbReference type="PRINTS" id="PR00690">
    <property type="entry name" value="ADHESNFAMILY"/>
</dbReference>
<evidence type="ECO:0000256" key="2">
    <source>
        <dbReference type="ARBA" id="ARBA00022448"/>
    </source>
</evidence>
<evidence type="ECO:0000313" key="8">
    <source>
        <dbReference type="Proteomes" id="UP001219037"/>
    </source>
</evidence>
<dbReference type="InterPro" id="IPR006129">
    <property type="entry name" value="AdhesinB"/>
</dbReference>
<comment type="subcellular location">
    <subcellularLocation>
        <location evidence="1">Cell envelope</location>
    </subcellularLocation>
</comment>
<keyword evidence="2 5" id="KW-0813">Transport</keyword>
<evidence type="ECO:0000256" key="5">
    <source>
        <dbReference type="RuleBase" id="RU003512"/>
    </source>
</evidence>
<dbReference type="RefSeq" id="WP_278159337.1">
    <property type="nucleotide sequence ID" value="NZ_CP121252.1"/>
</dbReference>
<keyword evidence="3" id="KW-0479">Metal-binding</keyword>
<dbReference type="InterPro" id="IPR006128">
    <property type="entry name" value="Lipoprotein_PsaA-like"/>
</dbReference>
<reference evidence="7 8" key="1">
    <citation type="submission" date="2023-04" db="EMBL/GenBank/DDBJ databases">
        <title>Funneling lignin-derived compounds into biodiesel using alkali-halophilic Citricoccus sp. P2.</title>
        <authorList>
            <person name="Luo C.-B."/>
        </authorList>
    </citation>
    <scope>NUCLEOTIDE SEQUENCE [LARGE SCALE GENOMIC DNA]</scope>
    <source>
        <strain evidence="7 8">P2</strain>
    </source>
</reference>
<dbReference type="SUPFAM" id="SSF53807">
    <property type="entry name" value="Helical backbone' metal receptor"/>
    <property type="match status" value="1"/>
</dbReference>